<dbReference type="InterPro" id="IPR020449">
    <property type="entry name" value="Tscrpt_reg_AraC-type_HTH"/>
</dbReference>
<dbReference type="PANTHER" id="PTHR43280:SF2">
    <property type="entry name" value="HTH-TYPE TRANSCRIPTIONAL REGULATOR EXSA"/>
    <property type="match status" value="1"/>
</dbReference>
<sequence length="286" mass="33715">MDIIYQLPEDFIKDTLHAPDEIIIRRYTSDIAHINSKISLNKNMLQMIISGSKSIKCSDGEMIVHSDELFVLHHGHILTSDIITDKTSFESIILYFSDSTYNNFFARYIENDYVIPEKKTFTVLKQDLILKSISQSIQLLLSNDIYFSKEVKQIKFDELFLHLFQIYPQTMLAFNIQTRINKAQDLVKIVELYTFRNITLTEMAFLCHMSMSTFKRKFIEYYHMTPQKWILKKRLEKAKILLQLSRENLSTIFEQIGYESLSSFSNAFKKEYGISPRKYKDSIQCI</sequence>
<dbReference type="GO" id="GO:0043565">
    <property type="term" value="F:sequence-specific DNA binding"/>
    <property type="evidence" value="ECO:0007669"/>
    <property type="project" value="InterPro"/>
</dbReference>
<keyword evidence="3" id="KW-0804">Transcription</keyword>
<dbReference type="EMBL" id="CP044016">
    <property type="protein sequence ID" value="QES88133.1"/>
    <property type="molecule type" value="Genomic_DNA"/>
</dbReference>
<evidence type="ECO:0000256" key="3">
    <source>
        <dbReference type="ARBA" id="ARBA00023163"/>
    </source>
</evidence>
<name>A0A5P2G4W9_9BACT</name>
<dbReference type="OrthoDB" id="4480133at2"/>
<dbReference type="RefSeq" id="WP_131329020.1">
    <property type="nucleotide sequence ID" value="NZ_CP044016.1"/>
</dbReference>
<evidence type="ECO:0000313" key="6">
    <source>
        <dbReference type="Proteomes" id="UP000292424"/>
    </source>
</evidence>
<dbReference type="PROSITE" id="PS01124">
    <property type="entry name" value="HTH_ARAC_FAMILY_2"/>
    <property type="match status" value="1"/>
</dbReference>
<dbReference type="InterPro" id="IPR009057">
    <property type="entry name" value="Homeodomain-like_sf"/>
</dbReference>
<dbReference type="KEGG" id="arac:E0W69_005460"/>
<accession>A0A5P2G4W9</accession>
<dbReference type="Pfam" id="PF22200">
    <property type="entry name" value="ExsA_N"/>
    <property type="match status" value="1"/>
</dbReference>
<evidence type="ECO:0000313" key="5">
    <source>
        <dbReference type="EMBL" id="QES88133.1"/>
    </source>
</evidence>
<gene>
    <name evidence="5" type="ORF">E0W69_005460</name>
</gene>
<keyword evidence="1" id="KW-0805">Transcription regulation</keyword>
<reference evidence="5 6" key="1">
    <citation type="submission" date="2019-09" db="EMBL/GenBank/DDBJ databases">
        <title>Complete genome sequence of Arachidicoccus sp. B3-10 isolated from apple orchard soil.</title>
        <authorList>
            <person name="Kim H.S."/>
            <person name="Han K.-I."/>
            <person name="Suh M.K."/>
            <person name="Lee K.C."/>
            <person name="Eom M.K."/>
            <person name="Kim J.-S."/>
            <person name="Kang S.W."/>
            <person name="Sin Y."/>
            <person name="Lee J.-S."/>
        </authorList>
    </citation>
    <scope>NUCLEOTIDE SEQUENCE [LARGE SCALE GENOMIC DNA]</scope>
    <source>
        <strain evidence="5 6">B3-10</strain>
    </source>
</reference>
<dbReference type="AlphaFoldDB" id="A0A5P2G4W9"/>
<keyword evidence="2" id="KW-0238">DNA-binding</keyword>
<dbReference type="SUPFAM" id="SSF46689">
    <property type="entry name" value="Homeodomain-like"/>
    <property type="match status" value="2"/>
</dbReference>
<protein>
    <submittedName>
        <fullName evidence="5">Helix-turn-helix transcriptional regulator</fullName>
    </submittedName>
</protein>
<dbReference type="Pfam" id="PF12833">
    <property type="entry name" value="HTH_18"/>
    <property type="match status" value="1"/>
</dbReference>
<dbReference type="Proteomes" id="UP000292424">
    <property type="component" value="Chromosome"/>
</dbReference>
<feature type="domain" description="HTH araC/xylS-type" evidence="4">
    <location>
        <begin position="184"/>
        <end position="282"/>
    </location>
</feature>
<dbReference type="Gene3D" id="1.10.10.60">
    <property type="entry name" value="Homeodomain-like"/>
    <property type="match status" value="2"/>
</dbReference>
<keyword evidence="6" id="KW-1185">Reference proteome</keyword>
<dbReference type="GO" id="GO:0003700">
    <property type="term" value="F:DNA-binding transcription factor activity"/>
    <property type="evidence" value="ECO:0007669"/>
    <property type="project" value="InterPro"/>
</dbReference>
<dbReference type="PRINTS" id="PR00032">
    <property type="entry name" value="HTHARAC"/>
</dbReference>
<dbReference type="PANTHER" id="PTHR43280">
    <property type="entry name" value="ARAC-FAMILY TRANSCRIPTIONAL REGULATOR"/>
    <property type="match status" value="1"/>
</dbReference>
<proteinExistence type="predicted"/>
<dbReference type="InterPro" id="IPR018060">
    <property type="entry name" value="HTH_AraC"/>
</dbReference>
<evidence type="ECO:0000256" key="2">
    <source>
        <dbReference type="ARBA" id="ARBA00023125"/>
    </source>
</evidence>
<dbReference type="SMART" id="SM00342">
    <property type="entry name" value="HTH_ARAC"/>
    <property type="match status" value="1"/>
</dbReference>
<dbReference type="InterPro" id="IPR054015">
    <property type="entry name" value="ExsA-like_N"/>
</dbReference>
<evidence type="ECO:0000259" key="4">
    <source>
        <dbReference type="PROSITE" id="PS01124"/>
    </source>
</evidence>
<evidence type="ECO:0000256" key="1">
    <source>
        <dbReference type="ARBA" id="ARBA00023015"/>
    </source>
</evidence>
<organism evidence="5 6">
    <name type="scientific">Rhizosphaericola mali</name>
    <dbReference type="NCBI Taxonomy" id="2545455"/>
    <lineage>
        <taxon>Bacteria</taxon>
        <taxon>Pseudomonadati</taxon>
        <taxon>Bacteroidota</taxon>
        <taxon>Chitinophagia</taxon>
        <taxon>Chitinophagales</taxon>
        <taxon>Chitinophagaceae</taxon>
        <taxon>Rhizosphaericola</taxon>
    </lineage>
</organism>